<reference evidence="2 3" key="1">
    <citation type="submission" date="2017-12" db="EMBL/GenBank/DDBJ databases">
        <title>Sequencing the genomes of 1000 Actinobacteria strains.</title>
        <authorList>
            <person name="Klenk H.-P."/>
        </authorList>
    </citation>
    <scope>NUCLEOTIDE SEQUENCE [LARGE SCALE GENOMIC DNA]</scope>
    <source>
        <strain evidence="2 3">DSM 44489</strain>
    </source>
</reference>
<dbReference type="RefSeq" id="WP_101466719.1">
    <property type="nucleotide sequence ID" value="NZ_PJMW01000002.1"/>
</dbReference>
<evidence type="ECO:0000313" key="3">
    <source>
        <dbReference type="Proteomes" id="UP000233766"/>
    </source>
</evidence>
<dbReference type="Proteomes" id="UP000233766">
    <property type="component" value="Unassembled WGS sequence"/>
</dbReference>
<gene>
    <name evidence="2" type="ORF">ATK86_5305</name>
</gene>
<organism evidence="2 3">
    <name type="scientific">Nocardia fluminea</name>
    <dbReference type="NCBI Taxonomy" id="134984"/>
    <lineage>
        <taxon>Bacteria</taxon>
        <taxon>Bacillati</taxon>
        <taxon>Actinomycetota</taxon>
        <taxon>Actinomycetes</taxon>
        <taxon>Mycobacteriales</taxon>
        <taxon>Nocardiaceae</taxon>
        <taxon>Nocardia</taxon>
    </lineage>
</organism>
<keyword evidence="3" id="KW-1185">Reference proteome</keyword>
<feature type="region of interest" description="Disordered" evidence="1">
    <location>
        <begin position="227"/>
        <end position="264"/>
    </location>
</feature>
<dbReference type="OrthoDB" id="4747530at2"/>
<proteinExistence type="predicted"/>
<sequence>MAREHARIWLRIWSDDLFRSLSPQAQHLFFVLLTSPSLSYAGVCDWRPGRIAANAEGWSAGEVVVAGDELVRKLFVVIDEDSEEAMLRSFIRNDDILKNPNVAVSMALAFGGIASRVLRGVVVHELKRLYADRPELKGWGRDAVTALLDRTAINPATYPLGEPVALPVAQRVSEGVTEGVDQEIALPLDKEVGYPFDQGIGYPFDYPLTEGLHKGVHQGVASLPAPAPAPATYTDGGPVNEVTHLAPPPETDTPTPSRFHEEHPDRWVPDCDECHELEAATAARLAAEAALAIPAGRCPEHLDNPTTAPCGPCGEARRARAAWDAERDRWRAERAADARVAAAEDRAREVADCALCDDDGYRGTAVCDHDPDTVDRAKRGSALVRAALAAKHADPAPEAGP</sequence>
<evidence type="ECO:0000256" key="1">
    <source>
        <dbReference type="SAM" id="MobiDB-lite"/>
    </source>
</evidence>
<dbReference type="AlphaFoldDB" id="A0A2N3VGV4"/>
<protein>
    <submittedName>
        <fullName evidence="2">Uncharacterized protein</fullName>
    </submittedName>
</protein>
<evidence type="ECO:0000313" key="2">
    <source>
        <dbReference type="EMBL" id="PKV80868.1"/>
    </source>
</evidence>
<comment type="caution">
    <text evidence="2">The sequence shown here is derived from an EMBL/GenBank/DDBJ whole genome shotgun (WGS) entry which is preliminary data.</text>
</comment>
<name>A0A2N3VGV4_9NOCA</name>
<dbReference type="EMBL" id="PJMW01000002">
    <property type="protein sequence ID" value="PKV80868.1"/>
    <property type="molecule type" value="Genomic_DNA"/>
</dbReference>
<accession>A0A2N3VGV4</accession>